<dbReference type="SUPFAM" id="SSF52540">
    <property type="entry name" value="P-loop containing nucleoside triphosphate hydrolases"/>
    <property type="match status" value="1"/>
</dbReference>
<dbReference type="InterPro" id="IPR016032">
    <property type="entry name" value="Sig_transdc_resp-reg_C-effctor"/>
</dbReference>
<dbReference type="Gene3D" id="1.25.40.10">
    <property type="entry name" value="Tetratricopeptide repeat domain"/>
    <property type="match status" value="2"/>
</dbReference>
<name>A0A1M4ED17_9ACTN</name>
<sequence>MELRLLGALELVAGGHSVDLGPAKQRILIASLAVEAGHLVPTETLIDRLWDDAPPREPRKVLHTYVARSRRVLEQARYLDDGRIALDRRADGYRLTMDLDHIDLHRFRRLVEQARATHRRRPERAALLGEAVGLWRASPLDGMAGGWAARVREGLRQQRLGAVADWAEAELELGRSAPVIERLEELIVHHPLAESLVARLMQALSLAGRAAEALEVYARACRRIEDELGAQPGPELRSLHLAILRGETVRVADGATGPDPVALPARGPGRQPGDTGVAERPRPAQLPAEVPAFAGRAGCLQRLDDLLGSGDRLRVRVAVIAGVAGVGKTALAMRWAHRVRHRFGDGQLYVNLRGFDPGGSRMGAAEALTGFLDALGVPPDRVPADVGGQAALYRSLLAERRMLVVLDNAGDDEQVRPLLPGAPGSLVVVTSRSQLSGLVAAEGAHPLRLDPLSGAESRELLIHRLGAARAAAEPHAVDEIAARCAGLPLALVIVAARAATHPEFPLSALAGELCDARNRLDALAGRDPATDPRAVFSWSYRALSPAAARLFRLLGVLTGPDLAAPAAASLAGAAVPEVRPLLAELAGAHLVAEHQPGRYALHDLLRAYAAELVHAVDPEPDRRQASRRLLDHLLHTACAATLLLAPRQRPIALPPAAPGVSAEVIGGAGQALAWFTAERPALLAAVQEAAAQGLDEEVRHLAWALSAFLRWRGLLLDWAGVEQAALDASRRLADPRGQAHAHRHLGRAFTLLARFDRAHTHATQALGLAVGLADEPGQAHAHHELTWALSRQGRYADALGHAEQALALFRAAGHRAGHAKALNGVGYCHALLGQHDRALVYCRQALALFRELGDLNGQAASLDGLGYAHHHLGQYDLAVRCHRQALGLYLTLGDRIGEVEALIRLGNAQHVGGDHGLAGVTWRQALVLLDELAHPDAGQVRAQLADPALSRDPAALYWPHR</sequence>
<proteinExistence type="inferred from homology"/>
<gene>
    <name evidence="8" type="ORF">BN4615_P6285</name>
</gene>
<dbReference type="InterPro" id="IPR051677">
    <property type="entry name" value="AfsR-DnrI-RedD_regulator"/>
</dbReference>
<dbReference type="GO" id="GO:0043531">
    <property type="term" value="F:ADP binding"/>
    <property type="evidence" value="ECO:0007669"/>
    <property type="project" value="InterPro"/>
</dbReference>
<dbReference type="GO" id="GO:0003677">
    <property type="term" value="F:DNA binding"/>
    <property type="evidence" value="ECO:0007669"/>
    <property type="project" value="UniProtKB-UniRule"/>
</dbReference>
<dbReference type="CDD" id="cd15831">
    <property type="entry name" value="BTAD"/>
    <property type="match status" value="1"/>
</dbReference>
<dbReference type="PANTHER" id="PTHR35807:SF1">
    <property type="entry name" value="TRANSCRIPTIONAL REGULATOR REDD"/>
    <property type="match status" value="1"/>
</dbReference>
<evidence type="ECO:0000313" key="8">
    <source>
        <dbReference type="EMBL" id="SBO96769.1"/>
    </source>
</evidence>
<dbReference type="SMART" id="SM00862">
    <property type="entry name" value="Trans_reg_C"/>
    <property type="match status" value="1"/>
</dbReference>
<dbReference type="SUPFAM" id="SSF48452">
    <property type="entry name" value="TPR-like"/>
    <property type="match status" value="2"/>
</dbReference>
<dbReference type="GO" id="GO:0000160">
    <property type="term" value="P:phosphorelay signal transduction system"/>
    <property type="evidence" value="ECO:0007669"/>
    <property type="project" value="InterPro"/>
</dbReference>
<dbReference type="EMBL" id="LT559118">
    <property type="protein sequence ID" value="SBO96769.1"/>
    <property type="molecule type" value="Genomic_DNA"/>
</dbReference>
<dbReference type="Gene3D" id="3.40.50.300">
    <property type="entry name" value="P-loop containing nucleotide triphosphate hydrolases"/>
    <property type="match status" value="1"/>
</dbReference>
<organism evidence="8">
    <name type="scientific">Nonomuraea gerenzanensis</name>
    <dbReference type="NCBI Taxonomy" id="93944"/>
    <lineage>
        <taxon>Bacteria</taxon>
        <taxon>Bacillati</taxon>
        <taxon>Actinomycetota</taxon>
        <taxon>Actinomycetes</taxon>
        <taxon>Streptosporangiales</taxon>
        <taxon>Streptosporangiaceae</taxon>
        <taxon>Nonomuraea</taxon>
    </lineage>
</organism>
<dbReference type="PROSITE" id="PS51755">
    <property type="entry name" value="OMPR_PHOB"/>
    <property type="match status" value="1"/>
</dbReference>
<dbReference type="InterPro" id="IPR011990">
    <property type="entry name" value="TPR-like_helical_dom_sf"/>
</dbReference>
<feature type="DNA-binding region" description="OmpR/PhoB-type" evidence="5">
    <location>
        <begin position="1"/>
        <end position="97"/>
    </location>
</feature>
<evidence type="ECO:0000256" key="2">
    <source>
        <dbReference type="ARBA" id="ARBA00023015"/>
    </source>
</evidence>
<feature type="region of interest" description="Disordered" evidence="6">
    <location>
        <begin position="254"/>
        <end position="281"/>
    </location>
</feature>
<keyword evidence="2" id="KW-0805">Transcription regulation</keyword>
<dbReference type="AlphaFoldDB" id="A0A1M4ED17"/>
<comment type="similarity">
    <text evidence="1">Belongs to the AfsR/DnrI/RedD regulatory family.</text>
</comment>
<dbReference type="GO" id="GO:0006355">
    <property type="term" value="P:regulation of DNA-templated transcription"/>
    <property type="evidence" value="ECO:0007669"/>
    <property type="project" value="InterPro"/>
</dbReference>
<evidence type="ECO:0000259" key="7">
    <source>
        <dbReference type="PROSITE" id="PS51755"/>
    </source>
</evidence>
<dbReference type="Gene3D" id="1.10.10.10">
    <property type="entry name" value="Winged helix-like DNA-binding domain superfamily/Winged helix DNA-binding domain"/>
    <property type="match status" value="1"/>
</dbReference>
<protein>
    <submittedName>
        <fullName evidence="8">Transcriptional regulator, SARP family</fullName>
    </submittedName>
</protein>
<dbReference type="InterPro" id="IPR036388">
    <property type="entry name" value="WH-like_DNA-bd_sf"/>
</dbReference>
<dbReference type="InterPro" id="IPR019734">
    <property type="entry name" value="TPR_rpt"/>
</dbReference>
<keyword evidence="3 5" id="KW-0238">DNA-binding</keyword>
<evidence type="ECO:0000256" key="5">
    <source>
        <dbReference type="PROSITE-ProRule" id="PRU01091"/>
    </source>
</evidence>
<feature type="domain" description="OmpR/PhoB-type" evidence="7">
    <location>
        <begin position="1"/>
        <end position="97"/>
    </location>
</feature>
<dbReference type="InterPro" id="IPR005158">
    <property type="entry name" value="BTAD"/>
</dbReference>
<reference evidence="8" key="1">
    <citation type="submission" date="2016-04" db="EMBL/GenBank/DDBJ databases">
        <authorList>
            <person name="Evans L.H."/>
            <person name="Alamgir A."/>
            <person name="Owens N."/>
            <person name="Weber N.D."/>
            <person name="Virtaneva K."/>
            <person name="Barbian K."/>
            <person name="Babar A."/>
            <person name="Rosenke K."/>
        </authorList>
    </citation>
    <scope>NUCLEOTIDE SEQUENCE</scope>
    <source>
        <strain evidence="8">Nono1</strain>
    </source>
</reference>
<dbReference type="Pfam" id="PF13374">
    <property type="entry name" value="TPR_10"/>
    <property type="match status" value="1"/>
</dbReference>
<evidence type="ECO:0000256" key="6">
    <source>
        <dbReference type="SAM" id="MobiDB-lite"/>
    </source>
</evidence>
<evidence type="ECO:0000256" key="3">
    <source>
        <dbReference type="ARBA" id="ARBA00023125"/>
    </source>
</evidence>
<dbReference type="RefSeq" id="WP_225265573.1">
    <property type="nucleotide sequence ID" value="NZ_CP084058.1"/>
</dbReference>
<keyword evidence="4" id="KW-0804">Transcription</keyword>
<dbReference type="SMART" id="SM00028">
    <property type="entry name" value="TPR"/>
    <property type="match status" value="5"/>
</dbReference>
<dbReference type="InterPro" id="IPR027417">
    <property type="entry name" value="P-loop_NTPase"/>
</dbReference>
<dbReference type="Pfam" id="PF03704">
    <property type="entry name" value="BTAD"/>
    <property type="match status" value="1"/>
</dbReference>
<evidence type="ECO:0000256" key="4">
    <source>
        <dbReference type="ARBA" id="ARBA00023163"/>
    </source>
</evidence>
<dbReference type="PRINTS" id="PR00364">
    <property type="entry name" value="DISEASERSIST"/>
</dbReference>
<dbReference type="PANTHER" id="PTHR35807">
    <property type="entry name" value="TRANSCRIPTIONAL REGULATOR REDD-RELATED"/>
    <property type="match status" value="1"/>
</dbReference>
<dbReference type="SUPFAM" id="SSF46894">
    <property type="entry name" value="C-terminal effector domain of the bipartite response regulators"/>
    <property type="match status" value="1"/>
</dbReference>
<dbReference type="InterPro" id="IPR001867">
    <property type="entry name" value="OmpR/PhoB-type_DNA-bd"/>
</dbReference>
<evidence type="ECO:0000256" key="1">
    <source>
        <dbReference type="ARBA" id="ARBA00005820"/>
    </source>
</evidence>
<accession>A0A1M4ED17</accession>
<dbReference type="Pfam" id="PF13424">
    <property type="entry name" value="TPR_12"/>
    <property type="match status" value="1"/>
</dbReference>
<dbReference type="SMART" id="SM01043">
    <property type="entry name" value="BTAD"/>
    <property type="match status" value="1"/>
</dbReference>